<dbReference type="EMBL" id="VOWJ01000002">
    <property type="protein sequence ID" value="TXE90077.1"/>
    <property type="molecule type" value="Genomic_DNA"/>
</dbReference>
<organism evidence="1 2">
    <name type="scientific">Campylobacter volucris</name>
    <dbReference type="NCBI Taxonomy" id="1031542"/>
    <lineage>
        <taxon>Bacteria</taxon>
        <taxon>Pseudomonadati</taxon>
        <taxon>Campylobacterota</taxon>
        <taxon>Epsilonproteobacteria</taxon>
        <taxon>Campylobacterales</taxon>
        <taxon>Campylobacteraceae</taxon>
        <taxon>Campylobacter</taxon>
    </lineage>
</organism>
<dbReference type="RefSeq" id="WP_147554802.1">
    <property type="nucleotide sequence ID" value="NZ_VOWJ01000002.1"/>
</dbReference>
<protein>
    <submittedName>
        <fullName evidence="1">Uncharacterized protein</fullName>
    </submittedName>
</protein>
<reference evidence="1 2" key="1">
    <citation type="submission" date="2019-07" db="EMBL/GenBank/DDBJ databases">
        <title>Rapid identification of Enteric Bacteria from Whole Genome Sequences (WGS) using Average Nucleotide Identity (ANI).</title>
        <authorList>
            <person name="Lane C."/>
        </authorList>
    </citation>
    <scope>NUCLEOTIDE SEQUENCE [LARGE SCALE GENOMIC DNA]</scope>
    <source>
        <strain evidence="1 2">2016D-0084</strain>
    </source>
</reference>
<sequence>MSNTTILDFQTNLSLNYIDICQNIFEREIYTQMFLECISFNLTENKAKLKYMKIIASNDDFIVEFKINNQKRSFILNDKRMINEEFRSHRLTREEYQKEIARFYQIERYLKSQNNLENFSQELFAHMKNLFKNMDEFKNYIDILEEKETTHNNYLSKIYNIA</sequence>
<name>A0A5C7E5U2_9BACT</name>
<gene>
    <name evidence="1" type="ORF">FPD38_00130</name>
</gene>
<evidence type="ECO:0000313" key="1">
    <source>
        <dbReference type="EMBL" id="TXE90077.1"/>
    </source>
</evidence>
<proteinExistence type="predicted"/>
<dbReference type="AlphaFoldDB" id="A0A5C7E5U2"/>
<evidence type="ECO:0000313" key="2">
    <source>
        <dbReference type="Proteomes" id="UP000321629"/>
    </source>
</evidence>
<dbReference type="Proteomes" id="UP000321629">
    <property type="component" value="Unassembled WGS sequence"/>
</dbReference>
<comment type="caution">
    <text evidence="1">The sequence shown here is derived from an EMBL/GenBank/DDBJ whole genome shotgun (WGS) entry which is preliminary data.</text>
</comment>
<accession>A0A5C7E5U2</accession>